<feature type="domain" description="HEPN" evidence="1">
    <location>
        <begin position="1466"/>
        <end position="1582"/>
    </location>
</feature>
<dbReference type="SUPFAM" id="SSF81593">
    <property type="entry name" value="Nucleotidyltransferase substrate binding subunit/domain"/>
    <property type="match status" value="1"/>
</dbReference>
<dbReference type="Proteomes" id="UP001148018">
    <property type="component" value="Unassembled WGS sequence"/>
</dbReference>
<dbReference type="InterPro" id="IPR058210">
    <property type="entry name" value="SACS/Nov_dom"/>
</dbReference>
<sequence>MVHPEELIQNADDAGATKVVFIHDENHYGHGSILTDEFEKYQGPALYAYNNARFTSDDWKGIQATGRSVKRKDPNKVGRFGIGFNSVYHITDVFNVINIDAAKVTEYAEKYLPMDWKQGKEHVTWEIGNCLHPPAGWLQEFWKFLNIHVKKLSGFIGMPIIPIESQVDITQPMLLAKIQQNTTLIFQRSKQICLPEQIAKLVSKVGGTVVRGGEWLKHEDMDSYMLPPSPLSVMQVFVNTDLHHLIKVIRAVSHDDREELKNYLCRLDSLSAREQDVLSKLPVFQTMKGSCVDSQSKQAVFLSSGLTIPTELPMPDDVVQCVTEADRRLLQLLNIDILNTAQAASLLIDCVQCDAFGEDDAQKTMTWILENGGILFSQNKALKERCKELNFIQLNGVWKKPSQLFDPQVETFKDLFETDFFPPAVYTQTPQMLLSLTELGLINKEADLTTLHLMHAVKQIENLQLDSHTKAVKRAEVILSLLNANDMVSKFSETQLESLLMMKWVPCVEPKKLNTGVDRVSFFCPCEIRHTKYEDIVGYVMPLKSELSEKVGFKLGLTRLPPPDKVLENLSALSSIAQTLVTPDTDVDFKRRLHSTYKYMQDHLHEFTEIGTKDTNWLWAHNKFVSPVDLVLDYPPNLDLSSYIGKIPEEFLPYRNLLSEFGLRQWLSGEEIIGILNQIKDSIEERDIPVGSSGELAIVIDILNWIGREKRMVEDDIPVPVIADDEHFTLKPLSTTVFCDISKDGLEALKHSQEEFYIICAEIPRATAEWLNLPLLSTRILSPEMLGIQQCGQSEPITMRIKNILNEYDEVNDIFKELIQNAEDARASACRFIMDFRVHKDPPESLFDPGMTACQGPCLWSYNDEQFTEDDWTNIVRVGSASKENMVDKIGKFGLGFNTVYHVTDCPSILSGNSLLILDPNVTHLKKHIKEKCNPGIKLDLTHQGILKWFPGQFKSYENIFDCHFSKHSTDTSYQGTLIKLPFRTQEEAFKSEISTKVYDRLNIVGIQKPFMSNSQMYLLFLKNINLVSLQNITENASTPPQDDQIKTDFIVSKTIVSSMKIPDQMSKEQTDAVKSLSEGEITHEDAADMCEQTFGSLKFICCRSLETQLCLDQQPLNDTDAEVDIYVKKGDQGCTFYLKHNDDMALKVMNEINMTLTKEINALLGNKLASNHLPVLGQLLMCDDLQEIRKALAKHGIHDSAEADNSALNPAEPGSVIPDEWIDCLDMNMLNNFEEGEHVGYLSNDNYIYAVIVKQLPGHTGQLSRRFKIQTGNQVFIEVSSLELYQFKREKKPKLKKMTIKSEASCMELLLHEGSEWNGTEEYSDEKPSPSRTLPASLEEAKIEIDKCLAEIWTLSEGEKHTAMKRLYLRWHPDKNPECIEISTEAFKYLMNRIDKLTNGKTTDSSKPQGSQNFRNFYGDWNQEARRHRHGRERFYRRYKSSGYNFWTHHENVPRPNRPEAQRWLRQAHCDLAAAEKDIGNGSTEWCLFKVHQAIEKALIAAEYKINGKRSANCAISLIAARVANFDPQLRKLTQIVNSVQLLGVDAKKTQYPNCHPAPYIPNEQFKETNEWPAVNMASEILGMIEAYVN</sequence>
<dbReference type="PROSITE" id="PS50910">
    <property type="entry name" value="HEPN"/>
    <property type="match status" value="1"/>
</dbReference>
<dbReference type="InterPro" id="IPR036869">
    <property type="entry name" value="J_dom_sf"/>
</dbReference>
<protein>
    <recommendedName>
        <fullName evidence="1">HEPN domain-containing protein</fullName>
    </recommendedName>
</protein>
<evidence type="ECO:0000313" key="3">
    <source>
        <dbReference type="Proteomes" id="UP001148018"/>
    </source>
</evidence>
<dbReference type="Pfam" id="PF05168">
    <property type="entry name" value="HEPN"/>
    <property type="match status" value="1"/>
</dbReference>
<keyword evidence="3" id="KW-1185">Reference proteome</keyword>
<dbReference type="InterPro" id="IPR036890">
    <property type="entry name" value="HATPase_C_sf"/>
</dbReference>
<proteinExistence type="predicted"/>
<evidence type="ECO:0000313" key="2">
    <source>
        <dbReference type="EMBL" id="KAJ3581981.1"/>
    </source>
</evidence>
<dbReference type="InterPro" id="IPR007842">
    <property type="entry name" value="HEPN_dom"/>
</dbReference>
<dbReference type="Pfam" id="PF25794">
    <property type="entry name" value="SACS"/>
    <property type="match status" value="2"/>
</dbReference>
<dbReference type="EMBL" id="JANIIK010001699">
    <property type="protein sequence ID" value="KAJ3581981.1"/>
    <property type="molecule type" value="Genomic_DNA"/>
</dbReference>
<accession>A0A9Q0I388</accession>
<dbReference type="Gene3D" id="1.20.120.330">
    <property type="entry name" value="Nucleotidyltransferases domain 2"/>
    <property type="match status" value="1"/>
</dbReference>
<dbReference type="SUPFAM" id="SSF46565">
    <property type="entry name" value="Chaperone J-domain"/>
    <property type="match status" value="1"/>
</dbReference>
<dbReference type="SUPFAM" id="SSF55874">
    <property type="entry name" value="ATPase domain of HSP90 chaperone/DNA topoisomerase II/histidine kinase"/>
    <property type="match status" value="2"/>
</dbReference>
<evidence type="ECO:0000259" key="1">
    <source>
        <dbReference type="PROSITE" id="PS50910"/>
    </source>
</evidence>
<dbReference type="SMART" id="SM00748">
    <property type="entry name" value="HEPN"/>
    <property type="match status" value="1"/>
</dbReference>
<dbReference type="NCBIfam" id="NF047352">
    <property type="entry name" value="P_loop_sacsin"/>
    <property type="match status" value="2"/>
</dbReference>
<gene>
    <name evidence="2" type="ORF">NHX12_016019</name>
</gene>
<dbReference type="OrthoDB" id="1262810at2759"/>
<dbReference type="Gene3D" id="1.10.287.110">
    <property type="entry name" value="DnaJ domain"/>
    <property type="match status" value="1"/>
</dbReference>
<comment type="caution">
    <text evidence="2">The sequence shown here is derived from an EMBL/GenBank/DDBJ whole genome shotgun (WGS) entry which is preliminary data.</text>
</comment>
<name>A0A9Q0I388_9TELE</name>
<organism evidence="2 3">
    <name type="scientific">Muraenolepis orangiensis</name>
    <name type="common">Patagonian moray cod</name>
    <dbReference type="NCBI Taxonomy" id="630683"/>
    <lineage>
        <taxon>Eukaryota</taxon>
        <taxon>Metazoa</taxon>
        <taxon>Chordata</taxon>
        <taxon>Craniata</taxon>
        <taxon>Vertebrata</taxon>
        <taxon>Euteleostomi</taxon>
        <taxon>Actinopterygii</taxon>
        <taxon>Neopterygii</taxon>
        <taxon>Teleostei</taxon>
        <taxon>Neoteleostei</taxon>
        <taxon>Acanthomorphata</taxon>
        <taxon>Zeiogadaria</taxon>
        <taxon>Gadariae</taxon>
        <taxon>Gadiformes</taxon>
        <taxon>Muraenolepidoidei</taxon>
        <taxon>Muraenolepididae</taxon>
        <taxon>Muraenolepis</taxon>
    </lineage>
</organism>
<dbReference type="PANTHER" id="PTHR46919">
    <property type="entry name" value="ZINC FINGER, C3HC4 TYPE (RING FINGER) FAMILY PROTEIN"/>
    <property type="match status" value="1"/>
</dbReference>
<dbReference type="PANTHER" id="PTHR46919:SF2">
    <property type="entry name" value="SACSIN"/>
    <property type="match status" value="1"/>
</dbReference>
<reference evidence="2" key="1">
    <citation type="submission" date="2022-07" db="EMBL/GenBank/DDBJ databases">
        <title>Chromosome-level genome of Muraenolepis orangiensis.</title>
        <authorList>
            <person name="Kim J."/>
        </authorList>
    </citation>
    <scope>NUCLEOTIDE SEQUENCE</scope>
    <source>
        <strain evidence="2">KU_S4_2022</strain>
        <tissue evidence="2">Muscle</tissue>
    </source>
</reference>